<accession>A0AAP5I7X8</accession>
<reference evidence="2" key="1">
    <citation type="journal article" date="2021" name="Science">
        <title>Hunting the eagle killer: A cyanobacterial neurotoxin causes vacuolar myelinopathy.</title>
        <authorList>
            <person name="Breinlinger S."/>
            <person name="Phillips T.J."/>
            <person name="Haram B.N."/>
            <person name="Mares J."/>
            <person name="Martinez Yerena J.A."/>
            <person name="Hrouzek P."/>
            <person name="Sobotka R."/>
            <person name="Henderson W.M."/>
            <person name="Schmieder P."/>
            <person name="Williams S.M."/>
            <person name="Lauderdale J.D."/>
            <person name="Wilde H.D."/>
            <person name="Gerrin W."/>
            <person name="Kust A."/>
            <person name="Washington J.W."/>
            <person name="Wagner C."/>
            <person name="Geier B."/>
            <person name="Liebeke M."/>
            <person name="Enke H."/>
            <person name="Niedermeyer T.H.J."/>
            <person name="Wilde S.B."/>
        </authorList>
    </citation>
    <scope>NUCLEOTIDE SEQUENCE [LARGE SCALE GENOMIC DNA]</scope>
    <source>
        <strain evidence="2">Thurmond2011</strain>
    </source>
</reference>
<gene>
    <name evidence="1" type="ORF">G7B40_017785</name>
</gene>
<comment type="caution">
    <text evidence="1">The sequence shown here is derived from an EMBL/GenBank/DDBJ whole genome shotgun (WGS) entry which is preliminary data.</text>
</comment>
<dbReference type="RefSeq" id="WP_208339251.1">
    <property type="nucleotide sequence ID" value="NZ_CAWQFN010000502.1"/>
</dbReference>
<dbReference type="EMBL" id="JAALHA020000008">
    <property type="protein sequence ID" value="MDR9896395.1"/>
    <property type="molecule type" value="Genomic_DNA"/>
</dbReference>
<evidence type="ECO:0000313" key="1">
    <source>
        <dbReference type="EMBL" id="MDR9896395.1"/>
    </source>
</evidence>
<name>A0AAP5I7X8_9CYAN</name>
<protein>
    <submittedName>
        <fullName evidence="1">Uncharacterized protein</fullName>
    </submittedName>
</protein>
<sequence length="101" mass="11784">MIRILRVKENGQFGTTTFKQAPIDSTDPRLKESDKYVAKEGDLFAFLSIDYDGTDNQGVRHRDHWKVTFKRRLQPKQGEAKQTWFVFRAHVEELEASVVND</sequence>
<keyword evidence="2" id="KW-1185">Reference proteome</keyword>
<proteinExistence type="predicted"/>
<organism evidence="1 2">
    <name type="scientific">Aetokthonos hydrillicola Thurmond2011</name>
    <dbReference type="NCBI Taxonomy" id="2712845"/>
    <lineage>
        <taxon>Bacteria</taxon>
        <taxon>Bacillati</taxon>
        <taxon>Cyanobacteriota</taxon>
        <taxon>Cyanophyceae</taxon>
        <taxon>Nostocales</taxon>
        <taxon>Hapalosiphonaceae</taxon>
        <taxon>Aetokthonos</taxon>
    </lineage>
</organism>
<dbReference type="Proteomes" id="UP000667802">
    <property type="component" value="Unassembled WGS sequence"/>
</dbReference>
<dbReference type="AlphaFoldDB" id="A0AAP5I7X8"/>
<evidence type="ECO:0000313" key="2">
    <source>
        <dbReference type="Proteomes" id="UP000667802"/>
    </source>
</evidence>